<reference evidence="3" key="1">
    <citation type="journal article" date="2019" name="Int. J. Syst. Evol. Microbiol.">
        <title>The Global Catalogue of Microorganisms (GCM) 10K type strain sequencing project: providing services to taxonomists for standard genome sequencing and annotation.</title>
        <authorList>
            <consortium name="The Broad Institute Genomics Platform"/>
            <consortium name="The Broad Institute Genome Sequencing Center for Infectious Disease"/>
            <person name="Wu L."/>
            <person name="Ma J."/>
        </authorList>
    </citation>
    <scope>NUCLEOTIDE SEQUENCE [LARGE SCALE GENOMIC DNA]</scope>
    <source>
        <strain evidence="3">CCUG 60529</strain>
    </source>
</reference>
<name>A0ABW3BPQ4_9FLAO</name>
<organism evidence="2 3">
    <name type="scientific">Mariniflexile aquimaris</name>
    <dbReference type="NCBI Taxonomy" id="881009"/>
    <lineage>
        <taxon>Bacteria</taxon>
        <taxon>Pseudomonadati</taxon>
        <taxon>Bacteroidota</taxon>
        <taxon>Flavobacteriia</taxon>
        <taxon>Flavobacteriales</taxon>
        <taxon>Flavobacteriaceae</taxon>
        <taxon>Mariniflexile</taxon>
    </lineage>
</organism>
<gene>
    <name evidence="2" type="ORF">ACFQ0I_05000</name>
</gene>
<evidence type="ECO:0000313" key="2">
    <source>
        <dbReference type="EMBL" id="MFD0835110.1"/>
    </source>
</evidence>
<protein>
    <submittedName>
        <fullName evidence="2">Uncharacterized protein</fullName>
    </submittedName>
</protein>
<dbReference type="EMBL" id="JBHTIB010000005">
    <property type="protein sequence ID" value="MFD0835110.1"/>
    <property type="molecule type" value="Genomic_DNA"/>
</dbReference>
<feature type="chain" id="PRO_5047147586" evidence="1">
    <location>
        <begin position="20"/>
        <end position="154"/>
    </location>
</feature>
<feature type="signal peptide" evidence="1">
    <location>
        <begin position="1"/>
        <end position="19"/>
    </location>
</feature>
<dbReference type="RefSeq" id="WP_379939984.1">
    <property type="nucleotide sequence ID" value="NZ_JBHTIB010000005.1"/>
</dbReference>
<evidence type="ECO:0000313" key="3">
    <source>
        <dbReference type="Proteomes" id="UP001597011"/>
    </source>
</evidence>
<sequence length="154" mass="17872">MRTFFILVFSLFMFSLATAQTKATLKSFPTNFSTSDFENLKKWNGDIIAFDGIIRQEKLSRNNTPFYLLELGENKSIWTTLMFENKANKIGDSIRVVGYLTKIKDKRPEENYLDNEKFMVIAFGLVDFKNENFLFLGGAQLQKKEWIDGKIPTQ</sequence>
<evidence type="ECO:0000256" key="1">
    <source>
        <dbReference type="SAM" id="SignalP"/>
    </source>
</evidence>
<keyword evidence="3" id="KW-1185">Reference proteome</keyword>
<comment type="caution">
    <text evidence="2">The sequence shown here is derived from an EMBL/GenBank/DDBJ whole genome shotgun (WGS) entry which is preliminary data.</text>
</comment>
<dbReference type="Proteomes" id="UP001597011">
    <property type="component" value="Unassembled WGS sequence"/>
</dbReference>
<proteinExistence type="predicted"/>
<keyword evidence="1" id="KW-0732">Signal</keyword>
<accession>A0ABW3BPQ4</accession>